<feature type="region of interest" description="Disordered" evidence="3">
    <location>
        <begin position="121"/>
        <end position="141"/>
    </location>
</feature>
<evidence type="ECO:0000256" key="2">
    <source>
        <dbReference type="SAM" id="Coils"/>
    </source>
</evidence>
<feature type="compositionally biased region" description="Low complexity" evidence="3">
    <location>
        <begin position="995"/>
        <end position="1009"/>
    </location>
</feature>
<dbReference type="EMBL" id="JXXN02000184">
    <property type="protein sequence ID" value="THD28306.1"/>
    <property type="molecule type" value="Genomic_DNA"/>
</dbReference>
<feature type="compositionally biased region" description="Polar residues" evidence="3">
    <location>
        <begin position="673"/>
        <end position="682"/>
    </location>
</feature>
<feature type="domain" description="PH" evidence="4">
    <location>
        <begin position="748"/>
        <end position="893"/>
    </location>
</feature>
<feature type="compositionally biased region" description="Basic and acidic residues" evidence="3">
    <location>
        <begin position="705"/>
        <end position="720"/>
    </location>
</feature>
<dbReference type="PANTHER" id="PTHR22903">
    <property type="entry name" value="PLEKHH PROTEIN"/>
    <property type="match status" value="1"/>
</dbReference>
<comment type="caution">
    <text evidence="5">The sequence shown here is derived from an EMBL/GenBank/DDBJ whole genome shotgun (WGS) entry which is preliminary data.</text>
</comment>
<feature type="region of interest" description="Disordered" evidence="3">
    <location>
        <begin position="979"/>
        <end position="1009"/>
    </location>
</feature>
<dbReference type="InterPro" id="IPR011993">
    <property type="entry name" value="PH-like_dom_sf"/>
</dbReference>
<keyword evidence="2" id="KW-0175">Coiled coil</keyword>
<dbReference type="Pfam" id="PF00169">
    <property type="entry name" value="PH"/>
    <property type="match status" value="1"/>
</dbReference>
<evidence type="ECO:0000313" key="6">
    <source>
        <dbReference type="Proteomes" id="UP000230066"/>
    </source>
</evidence>
<dbReference type="Gene3D" id="2.30.29.30">
    <property type="entry name" value="Pleckstrin-homology domain (PH domain)/Phosphotyrosine-binding domain (PTB)"/>
    <property type="match status" value="1"/>
</dbReference>
<evidence type="ECO:0000313" key="5">
    <source>
        <dbReference type="EMBL" id="THD28306.1"/>
    </source>
</evidence>
<keyword evidence="1" id="KW-0677">Repeat</keyword>
<dbReference type="Pfam" id="PF00784">
    <property type="entry name" value="MyTH4"/>
    <property type="match status" value="1"/>
</dbReference>
<evidence type="ECO:0000259" key="4">
    <source>
        <dbReference type="PROSITE" id="PS50003"/>
    </source>
</evidence>
<dbReference type="CDD" id="cd14473">
    <property type="entry name" value="FERM_B-lobe"/>
    <property type="match status" value="1"/>
</dbReference>
<dbReference type="PROSITE" id="PS50003">
    <property type="entry name" value="PH_DOMAIN"/>
    <property type="match status" value="1"/>
</dbReference>
<feature type="region of interest" description="Disordered" evidence="3">
    <location>
        <begin position="468"/>
        <end position="542"/>
    </location>
</feature>
<dbReference type="InterPro" id="IPR019748">
    <property type="entry name" value="FERM_central"/>
</dbReference>
<dbReference type="CDD" id="cd00821">
    <property type="entry name" value="PH"/>
    <property type="match status" value="1"/>
</dbReference>
<evidence type="ECO:0000256" key="1">
    <source>
        <dbReference type="ARBA" id="ARBA00022737"/>
    </source>
</evidence>
<gene>
    <name evidence="5" type="ORF">D915_000939</name>
</gene>
<dbReference type="PANTHER" id="PTHR22903:SF8">
    <property type="entry name" value="MAX-1A"/>
    <property type="match status" value="1"/>
</dbReference>
<dbReference type="Proteomes" id="UP000230066">
    <property type="component" value="Unassembled WGS sequence"/>
</dbReference>
<dbReference type="Gene3D" id="1.25.40.530">
    <property type="entry name" value="MyTH4 domain"/>
    <property type="match status" value="1"/>
</dbReference>
<feature type="coiled-coil region" evidence="2">
    <location>
        <begin position="1453"/>
        <end position="1480"/>
    </location>
</feature>
<dbReference type="InterPro" id="IPR001849">
    <property type="entry name" value="PH_domain"/>
</dbReference>
<organism evidence="5 6">
    <name type="scientific">Fasciola hepatica</name>
    <name type="common">Liver fluke</name>
    <dbReference type="NCBI Taxonomy" id="6192"/>
    <lineage>
        <taxon>Eukaryota</taxon>
        <taxon>Metazoa</taxon>
        <taxon>Spiralia</taxon>
        <taxon>Lophotrochozoa</taxon>
        <taxon>Platyhelminthes</taxon>
        <taxon>Trematoda</taxon>
        <taxon>Digenea</taxon>
        <taxon>Plagiorchiida</taxon>
        <taxon>Echinostomata</taxon>
        <taxon>Echinostomatoidea</taxon>
        <taxon>Fasciolidae</taxon>
        <taxon>Fasciola</taxon>
    </lineage>
</organism>
<feature type="compositionally biased region" description="Basic and acidic residues" evidence="3">
    <location>
        <begin position="1"/>
        <end position="29"/>
    </location>
</feature>
<dbReference type="InterPro" id="IPR000857">
    <property type="entry name" value="MyTH4_dom"/>
</dbReference>
<evidence type="ECO:0000256" key="3">
    <source>
        <dbReference type="SAM" id="MobiDB-lite"/>
    </source>
</evidence>
<reference evidence="5" key="1">
    <citation type="submission" date="2019-03" db="EMBL/GenBank/DDBJ databases">
        <title>Improved annotation for the trematode Fasciola hepatica.</title>
        <authorList>
            <person name="Choi Y.-J."/>
            <person name="Martin J."/>
            <person name="Mitreva M."/>
        </authorList>
    </citation>
    <scope>NUCLEOTIDE SEQUENCE [LARGE SCALE GENOMIC DNA]</scope>
</reference>
<dbReference type="GO" id="GO:0005856">
    <property type="term" value="C:cytoskeleton"/>
    <property type="evidence" value="ECO:0007669"/>
    <property type="project" value="InterPro"/>
</dbReference>
<sequence>MECQQEHQHQQSESSERGKSIEKTTKESSPHTGLPEEVPQEPSTSNDPKYVRQAVALRLRNLELVNQRLNAEKSQLEHQLIHVLERLATGKIPGISDREQAMTKNEAREFICSLIGDSVTGPKGEHGSQVPSAAPLAEPDASGLRDSLVESNSLVSGFDYSSLSDAYEEICLRKDLVEKMVQSESSNFSSKGDAVESPNQIELSTFEEPTVPLDQREVGTELGGFPRRKPSAILLFSKNQAEKQPLAEKLYETPAAAQEQDSQIVTGAEPAIEPVVEGTTEQLSFMHGLYPYELEDFLTKDDRIEVPPWLSRVSQTSSLSMMNVSAKCRAYDTESVPSSSRSCSIFSSSTSSRSSSPVMPLVPSFVKQILPKRNAQLSSSMPTSPLWTVSAHRKEHFAYEPEAKHSADTTCLLLSPDERTPIGVHGSLHALEPTAGKIPTREELIKSMRQMYGLPLGTVKNMPEAITGNIPKRSTSDHVPVPDSSRITSTGPPKVRISRRHIQQPVTLEESSDTTSTTSRTNHLEFAGPRRVPKPSRLREGPSITPGVFDVISYPGRIRTRGFPPMSVSRTHVPELYSPQPKWKHRNQLGRSTDFLSLFAEFGQQLPTKASTLLSPSDSAVLSFISKLINGLDAYTCSQGRAILLQCVQPPFASITPILISQEVVCHSHESSDLTSELSSNTRRPENAEGPQPGPSHGWQPKNWRPSDFESSQKKPEPTKDPIVTYAHALGSRADETQEAKPILSDQIIMHQGLIFRLSNRVKIWRRYWAVLNPSNLLLHTHQQPSIQAPKRCILLSDIQSIRKPHILSASITTGMVTTSGSLEQERQGIAVKYRNGSVPVTRKLAQLHQDSLGRTNYGHFEIILNSGKTHRLRGSNAAETELWMRQIKRMLRAVRAREVVRNHEAQLVMQSWLQRVKGGEVSWVWCRLMGYYLVYAQGPDSLEPTGFKSLEGTQIKTISAMYSHPLLDRGAELREAHQLGKDPTQPVSSSEIPATLSSSSDSDTLATGDSDVRNRTIALWTDRSDPVYLICRTGEEFKQWRDNLIRACHQVNFTTVDRPLDPVEAQSRLKDYWRVLVRPPYTNDPHHTNELIKHPLSKTTEEKQSEYCVKMFASLLFLSYPELENVQTTTKVTLSNLLGLSEWLTMKHLIVKHLASLCFTLPGLKDELFLQLIKQAMLSDAQTKRLIRRQFPVSPRSLRPRLPLFCARLRSVDEVAGRRKTRAISSQLKPPITSPVRQEFRIPSERCIQLGELSKQLTMDAHLVFPAPSFIGLIRPEGWWPLVAVWECLCLVLPLFLPSPPVLHCLELLISIYHDADGSVREGMTNGGLSAELARYAAFCRDALTETLRFGGRVEVPSALEVASISIRNPYTHSYPFSIPIYLPSGAVYEVISFNGGSEFTYVIQQIVRKLDLSMSAQDSSCLFAIYLRLNSSGRAPKYIYLSPNWKMCDVISLYEQAVLQLDQEKEQQKTRLEDATAELVFRVQAFAWRRLKKLQASQIKSLITMLAHQLHSDFLSGAYQVLPTGSELLDLVAYLCRIDHYDYSTLQRQRETDLNQLIHDYFPKDWLQNLAADSRSIIQLKLLLLDRWGRLCQQPVDSHQIFDDKPVSESRDEDVVTISSVHASFSYLRALRNLASTRFGTTAFASHVFNLPGHAESQLVWLVPQEMQINLLISSESTGQWTGGMSRSRSVQDRVQRSLTCIRSIPYGAVLSFGGQRSGAFFLVYVDRSSHGKRGAKLPTAVNGASTATYSMSNRDAFIIPNPMTRYDRVSRSSRTKDETWLRKLRIHLTDLNSVLELTDTLVYFMNLT</sequence>
<keyword evidence="6" id="KW-1185">Reference proteome</keyword>
<feature type="region of interest" description="Disordered" evidence="3">
    <location>
        <begin position="1"/>
        <end position="48"/>
    </location>
</feature>
<feature type="region of interest" description="Disordered" evidence="3">
    <location>
        <begin position="671"/>
        <end position="721"/>
    </location>
</feature>
<proteinExistence type="predicted"/>
<dbReference type="SMART" id="SM00233">
    <property type="entry name" value="PH"/>
    <property type="match status" value="2"/>
</dbReference>
<feature type="coiled-coil region" evidence="2">
    <location>
        <begin position="52"/>
        <end position="86"/>
    </location>
</feature>
<dbReference type="InterPro" id="IPR038185">
    <property type="entry name" value="MyTH4_dom_sf"/>
</dbReference>
<dbReference type="SUPFAM" id="SSF50729">
    <property type="entry name" value="PH domain-like"/>
    <property type="match status" value="2"/>
</dbReference>
<name>A0A4E0RJC5_FASHE</name>
<protein>
    <recommendedName>
        <fullName evidence="4">PH domain-containing protein</fullName>
    </recommendedName>
</protein>
<accession>A0A4E0RJC5</accession>